<protein>
    <submittedName>
        <fullName evidence="2">Uncharacterized protein</fullName>
    </submittedName>
</protein>
<accession>A0ABR5JDU6</accession>
<keyword evidence="3" id="KW-1185">Reference proteome</keyword>
<evidence type="ECO:0000313" key="2">
    <source>
        <dbReference type="EMBL" id="KOG91580.1"/>
    </source>
</evidence>
<comment type="caution">
    <text evidence="2">The sequence shown here is derived from an EMBL/GenBank/DDBJ whole genome shotgun (WGS) entry which is preliminary data.</text>
</comment>
<sequence>MASSTTNRSTVVSRATATTRSGPAPSVRRCRASRFARALSSPYESTPAAPATAGADGRRAACACTRSTIVASGAGVGSLPPCSSLRSASVTSVISRSAVRGFATPCSSSRM</sequence>
<name>A0ABR5JDU6_9ACTN</name>
<dbReference type="EMBL" id="LGUT01000186">
    <property type="protein sequence ID" value="KOG91580.1"/>
    <property type="molecule type" value="Genomic_DNA"/>
</dbReference>
<reference evidence="2 3" key="1">
    <citation type="submission" date="2015-07" db="EMBL/GenBank/DDBJ databases">
        <authorList>
            <person name="Ju K.-S."/>
            <person name="Doroghazi J.R."/>
            <person name="Metcalf W.W."/>
        </authorList>
    </citation>
    <scope>NUCLEOTIDE SEQUENCE [LARGE SCALE GENOMIC DNA]</scope>
    <source>
        <strain evidence="2 3">NRRL B-3589</strain>
    </source>
</reference>
<organism evidence="2 3">
    <name type="scientific">Streptomyces varsoviensis</name>
    <dbReference type="NCBI Taxonomy" id="67373"/>
    <lineage>
        <taxon>Bacteria</taxon>
        <taxon>Bacillati</taxon>
        <taxon>Actinomycetota</taxon>
        <taxon>Actinomycetes</taxon>
        <taxon>Kitasatosporales</taxon>
        <taxon>Streptomycetaceae</taxon>
        <taxon>Streptomyces</taxon>
    </lineage>
</organism>
<evidence type="ECO:0000313" key="3">
    <source>
        <dbReference type="Proteomes" id="UP000037020"/>
    </source>
</evidence>
<evidence type="ECO:0000256" key="1">
    <source>
        <dbReference type="SAM" id="MobiDB-lite"/>
    </source>
</evidence>
<proteinExistence type="predicted"/>
<feature type="region of interest" description="Disordered" evidence="1">
    <location>
        <begin position="1"/>
        <end position="29"/>
    </location>
</feature>
<feature type="compositionally biased region" description="Low complexity" evidence="1">
    <location>
        <begin position="1"/>
        <end position="16"/>
    </location>
</feature>
<dbReference type="Proteomes" id="UP000037020">
    <property type="component" value="Unassembled WGS sequence"/>
</dbReference>
<gene>
    <name evidence="2" type="ORF">ADK38_02405</name>
</gene>